<gene>
    <name evidence="2" type="primary">NCL1_28494</name>
    <name evidence="2" type="ORF">NPIL_628151</name>
</gene>
<keyword evidence="3" id="KW-1185">Reference proteome</keyword>
<evidence type="ECO:0000256" key="1">
    <source>
        <dbReference type="SAM" id="MobiDB-lite"/>
    </source>
</evidence>
<proteinExistence type="predicted"/>
<name>A0A8X6P6B6_NEPPI</name>
<organism evidence="2 3">
    <name type="scientific">Nephila pilipes</name>
    <name type="common">Giant wood spider</name>
    <name type="synonym">Nephila maculata</name>
    <dbReference type="NCBI Taxonomy" id="299642"/>
    <lineage>
        <taxon>Eukaryota</taxon>
        <taxon>Metazoa</taxon>
        <taxon>Ecdysozoa</taxon>
        <taxon>Arthropoda</taxon>
        <taxon>Chelicerata</taxon>
        <taxon>Arachnida</taxon>
        <taxon>Araneae</taxon>
        <taxon>Araneomorphae</taxon>
        <taxon>Entelegynae</taxon>
        <taxon>Araneoidea</taxon>
        <taxon>Nephilidae</taxon>
        <taxon>Nephila</taxon>
    </lineage>
</organism>
<dbReference type="AlphaFoldDB" id="A0A8X6P6B6"/>
<evidence type="ECO:0000313" key="3">
    <source>
        <dbReference type="Proteomes" id="UP000887013"/>
    </source>
</evidence>
<dbReference type="EMBL" id="BMAW01112006">
    <property type="protein sequence ID" value="GFT50653.1"/>
    <property type="molecule type" value="Genomic_DNA"/>
</dbReference>
<dbReference type="Proteomes" id="UP000887013">
    <property type="component" value="Unassembled WGS sequence"/>
</dbReference>
<feature type="region of interest" description="Disordered" evidence="1">
    <location>
        <begin position="1"/>
        <end position="38"/>
    </location>
</feature>
<feature type="compositionally biased region" description="Polar residues" evidence="1">
    <location>
        <begin position="23"/>
        <end position="37"/>
    </location>
</feature>
<reference evidence="2" key="1">
    <citation type="submission" date="2020-08" db="EMBL/GenBank/DDBJ databases">
        <title>Multicomponent nature underlies the extraordinary mechanical properties of spider dragline silk.</title>
        <authorList>
            <person name="Kono N."/>
            <person name="Nakamura H."/>
            <person name="Mori M."/>
            <person name="Yoshida Y."/>
            <person name="Ohtoshi R."/>
            <person name="Malay A.D."/>
            <person name="Moran D.A.P."/>
            <person name="Tomita M."/>
            <person name="Numata K."/>
            <person name="Arakawa K."/>
        </authorList>
    </citation>
    <scope>NUCLEOTIDE SEQUENCE</scope>
</reference>
<sequence>MALESEEHSLPVNPSCKRKKQIQHQNTTKNSPHNKNCSLRRNRHILRRNQNCKHARSVHSVTNVLKISTCVSNSGEPDLCQNYLDCANDFPKPLKDVFDECRDSTFPNGFGSCSNGETLYYSADKEKQFTQCYLNKVPQKSTLDSEEDEEVDKSKKCIYKIGSKCSSR</sequence>
<comment type="caution">
    <text evidence="2">The sequence shown here is derived from an EMBL/GenBank/DDBJ whole genome shotgun (WGS) entry which is preliminary data.</text>
</comment>
<protein>
    <submittedName>
        <fullName evidence="2">Uncharacterized protein</fullName>
    </submittedName>
</protein>
<evidence type="ECO:0000313" key="2">
    <source>
        <dbReference type="EMBL" id="GFT50653.1"/>
    </source>
</evidence>
<accession>A0A8X6P6B6</accession>